<dbReference type="CDD" id="cd08261">
    <property type="entry name" value="Zn_ADH7"/>
    <property type="match status" value="1"/>
</dbReference>
<dbReference type="InterPro" id="IPR036291">
    <property type="entry name" value="NAD(P)-bd_dom_sf"/>
</dbReference>
<feature type="domain" description="Alcohol dehydrogenase-like N-terminal" evidence="3">
    <location>
        <begin position="23"/>
        <end position="130"/>
    </location>
</feature>
<dbReference type="EMBL" id="JBHLWN010000027">
    <property type="protein sequence ID" value="MFC0212258.1"/>
    <property type="molecule type" value="Genomic_DNA"/>
</dbReference>
<dbReference type="InterPro" id="IPR013154">
    <property type="entry name" value="ADH-like_N"/>
</dbReference>
<proteinExistence type="predicted"/>
<name>A0ABV6DHZ1_9BACL</name>
<dbReference type="PANTHER" id="PTHR43401">
    <property type="entry name" value="L-THREONINE 3-DEHYDROGENASE"/>
    <property type="match status" value="1"/>
</dbReference>
<dbReference type="SUPFAM" id="SSF51735">
    <property type="entry name" value="NAD(P)-binding Rossmann-fold domains"/>
    <property type="match status" value="1"/>
</dbReference>
<protein>
    <submittedName>
        <fullName evidence="4">Zinc-binding alcohol dehydrogenase family protein</fullName>
    </submittedName>
</protein>
<dbReference type="Gene3D" id="3.40.50.720">
    <property type="entry name" value="NAD(P)-binding Rossmann-like Domain"/>
    <property type="match status" value="1"/>
</dbReference>
<dbReference type="Proteomes" id="UP001589776">
    <property type="component" value="Unassembled WGS sequence"/>
</dbReference>
<dbReference type="Gene3D" id="3.90.180.10">
    <property type="entry name" value="Medium-chain alcohol dehydrogenases, catalytic domain"/>
    <property type="match status" value="1"/>
</dbReference>
<dbReference type="InterPro" id="IPR050129">
    <property type="entry name" value="Zn_alcohol_dh"/>
</dbReference>
<accession>A0ABV6DHZ1</accession>
<evidence type="ECO:0000313" key="4">
    <source>
        <dbReference type="EMBL" id="MFC0212258.1"/>
    </source>
</evidence>
<reference evidence="4 5" key="1">
    <citation type="submission" date="2024-09" db="EMBL/GenBank/DDBJ databases">
        <authorList>
            <person name="Sun Q."/>
            <person name="Mori K."/>
        </authorList>
    </citation>
    <scope>NUCLEOTIDE SEQUENCE [LARGE SCALE GENOMIC DNA]</scope>
    <source>
        <strain evidence="4 5">CCM 7759</strain>
    </source>
</reference>
<organism evidence="4 5">
    <name type="scientific">Paenibacillus chartarius</name>
    <dbReference type="NCBI Taxonomy" id="747481"/>
    <lineage>
        <taxon>Bacteria</taxon>
        <taxon>Bacillati</taxon>
        <taxon>Bacillota</taxon>
        <taxon>Bacilli</taxon>
        <taxon>Bacillales</taxon>
        <taxon>Paenibacillaceae</taxon>
        <taxon>Paenibacillus</taxon>
    </lineage>
</organism>
<sequence>MRCIVCEEPNRLVMKEVGVPVPGPGEALIRIVRVGICGTDLHAYKGNQPYFVYPRVLGHELSAVVAEIADNDLGISVGDLVSVIPYIHCGSCIACRNGKTNCCTKMSVIGVHQDGGMREYMSVPIGHLIRAEGLTPDQAAIVECLSIGAHSVRVAGIRPGDFVLVIGAGPIGLGTMKFAKLAGAKVIAMDMNEVRLKFCQTWAPADYIVNVKNDPLKEVEAITGGDFPTAVLDATGNVKSMENALNYVSHGGRLVYVGLVKSDITFHDPDFHKREMAIMGSRNALREDFVQVIESIRQGAIDTGAFITHRADFNEMIGQYDTWLRPETGVIKAVVKL</sequence>
<evidence type="ECO:0000259" key="2">
    <source>
        <dbReference type="Pfam" id="PF00107"/>
    </source>
</evidence>
<dbReference type="RefSeq" id="WP_377469383.1">
    <property type="nucleotide sequence ID" value="NZ_JBHLWN010000027.1"/>
</dbReference>
<keyword evidence="1" id="KW-0560">Oxidoreductase</keyword>
<evidence type="ECO:0000313" key="5">
    <source>
        <dbReference type="Proteomes" id="UP001589776"/>
    </source>
</evidence>
<dbReference type="InterPro" id="IPR013149">
    <property type="entry name" value="ADH-like_C"/>
</dbReference>
<dbReference type="InterPro" id="IPR011032">
    <property type="entry name" value="GroES-like_sf"/>
</dbReference>
<keyword evidence="5" id="KW-1185">Reference proteome</keyword>
<feature type="domain" description="Alcohol dehydrogenase-like C-terminal" evidence="2">
    <location>
        <begin position="170"/>
        <end position="296"/>
    </location>
</feature>
<dbReference type="SUPFAM" id="SSF50129">
    <property type="entry name" value="GroES-like"/>
    <property type="match status" value="1"/>
</dbReference>
<gene>
    <name evidence="4" type="ORF">ACFFK0_07260</name>
</gene>
<dbReference type="Pfam" id="PF00107">
    <property type="entry name" value="ADH_zinc_N"/>
    <property type="match status" value="1"/>
</dbReference>
<comment type="caution">
    <text evidence="4">The sequence shown here is derived from an EMBL/GenBank/DDBJ whole genome shotgun (WGS) entry which is preliminary data.</text>
</comment>
<evidence type="ECO:0000259" key="3">
    <source>
        <dbReference type="Pfam" id="PF08240"/>
    </source>
</evidence>
<dbReference type="Pfam" id="PF08240">
    <property type="entry name" value="ADH_N"/>
    <property type="match status" value="1"/>
</dbReference>
<evidence type="ECO:0000256" key="1">
    <source>
        <dbReference type="ARBA" id="ARBA00023002"/>
    </source>
</evidence>
<dbReference type="PANTHER" id="PTHR43401:SF3">
    <property type="entry name" value="L-GALACTONATE-5-DEHYDROGENASE"/>
    <property type="match status" value="1"/>
</dbReference>